<evidence type="ECO:0000313" key="1">
    <source>
        <dbReference type="EMBL" id="VEL43481.1"/>
    </source>
</evidence>
<dbReference type="AlphaFoldDB" id="A0A3S5BFM2"/>
<organism evidence="1 2">
    <name type="scientific">Protopolystoma xenopodis</name>
    <dbReference type="NCBI Taxonomy" id="117903"/>
    <lineage>
        <taxon>Eukaryota</taxon>
        <taxon>Metazoa</taxon>
        <taxon>Spiralia</taxon>
        <taxon>Lophotrochozoa</taxon>
        <taxon>Platyhelminthes</taxon>
        <taxon>Monogenea</taxon>
        <taxon>Polyopisthocotylea</taxon>
        <taxon>Polystomatidea</taxon>
        <taxon>Polystomatidae</taxon>
        <taxon>Protopolystoma</taxon>
    </lineage>
</organism>
<reference evidence="1" key="1">
    <citation type="submission" date="2018-11" db="EMBL/GenBank/DDBJ databases">
        <authorList>
            <consortium name="Pathogen Informatics"/>
        </authorList>
    </citation>
    <scope>NUCLEOTIDE SEQUENCE</scope>
</reference>
<evidence type="ECO:0000313" key="2">
    <source>
        <dbReference type="Proteomes" id="UP000784294"/>
    </source>
</evidence>
<comment type="caution">
    <text evidence="1">The sequence shown here is derived from an EMBL/GenBank/DDBJ whole genome shotgun (WGS) entry which is preliminary data.</text>
</comment>
<name>A0A3S5BFM2_9PLAT</name>
<sequence>MPSSSCTPPAPVDTTCRGYASSRPAPTSCTHRVSHCLFHYHATSSSCPKERGSFWTDHLCLGCCHPHLSSILPGPVTRLEFFSPSVCRHRYSAVCGLEDATYQTTGNRQPATSS</sequence>
<gene>
    <name evidence="1" type="ORF">PXEA_LOCUS36921</name>
</gene>
<proteinExistence type="predicted"/>
<protein>
    <submittedName>
        <fullName evidence="1">Uncharacterized protein</fullName>
    </submittedName>
</protein>
<dbReference type="Proteomes" id="UP000784294">
    <property type="component" value="Unassembled WGS sequence"/>
</dbReference>
<keyword evidence="2" id="KW-1185">Reference proteome</keyword>
<accession>A0A3S5BFM2</accession>
<dbReference type="EMBL" id="CAAALY010281853">
    <property type="protein sequence ID" value="VEL43481.1"/>
    <property type="molecule type" value="Genomic_DNA"/>
</dbReference>